<dbReference type="AlphaFoldDB" id="A0A368BJ33"/>
<dbReference type="GO" id="GO:0008360">
    <property type="term" value="P:regulation of cell shape"/>
    <property type="evidence" value="ECO:0007669"/>
    <property type="project" value="UniProtKB-UniRule"/>
</dbReference>
<evidence type="ECO:0000313" key="13">
    <source>
        <dbReference type="Proteomes" id="UP000253032"/>
    </source>
</evidence>
<dbReference type="Proteomes" id="UP000253032">
    <property type="component" value="Unassembled WGS sequence"/>
</dbReference>
<evidence type="ECO:0000256" key="9">
    <source>
        <dbReference type="ARBA" id="ARBA00061532"/>
    </source>
</evidence>
<evidence type="ECO:0000313" key="12">
    <source>
        <dbReference type="EMBL" id="RCL37241.1"/>
    </source>
</evidence>
<dbReference type="PRINTS" id="PR01806">
    <property type="entry name" value="VIRFACTRMVIN"/>
</dbReference>
<dbReference type="GO" id="GO:0071555">
    <property type="term" value="P:cell wall organization"/>
    <property type="evidence" value="ECO:0007669"/>
    <property type="project" value="UniProtKB-UniRule"/>
</dbReference>
<dbReference type="GO" id="GO:0015648">
    <property type="term" value="F:lipid-linked peptidoglycan transporter activity"/>
    <property type="evidence" value="ECO:0007669"/>
    <property type="project" value="UniProtKB-UniRule"/>
</dbReference>
<keyword evidence="6 10" id="KW-1133">Transmembrane helix</keyword>
<dbReference type="UniPathway" id="UPA00219"/>
<evidence type="ECO:0000256" key="10">
    <source>
        <dbReference type="HAMAP-Rule" id="MF_02078"/>
    </source>
</evidence>
<dbReference type="GO" id="GO:0005886">
    <property type="term" value="C:plasma membrane"/>
    <property type="evidence" value="ECO:0007669"/>
    <property type="project" value="UniProtKB-SubCell"/>
</dbReference>
<protein>
    <recommendedName>
        <fullName evidence="10">Probable lipid II flippase MurJ</fullName>
    </recommendedName>
</protein>
<keyword evidence="10 11" id="KW-0813">Transport</keyword>
<evidence type="ECO:0000256" key="1">
    <source>
        <dbReference type="ARBA" id="ARBA00004651"/>
    </source>
</evidence>
<comment type="subcellular location">
    <subcellularLocation>
        <location evidence="10">Cell inner membrane</location>
        <topology evidence="10">Multi-pass membrane protein</topology>
    </subcellularLocation>
    <subcellularLocation>
        <location evidence="1">Cell membrane</location>
        <topology evidence="1">Multi-pass membrane protein</topology>
    </subcellularLocation>
</comment>
<dbReference type="InterPro" id="IPR004268">
    <property type="entry name" value="MurJ"/>
</dbReference>
<evidence type="ECO:0000256" key="5">
    <source>
        <dbReference type="ARBA" id="ARBA00022984"/>
    </source>
</evidence>
<name>A0A368BJ33_9GAMM</name>
<feature type="transmembrane region" description="Helical" evidence="10">
    <location>
        <begin position="450"/>
        <end position="471"/>
    </location>
</feature>
<dbReference type="PANTHER" id="PTHR47019">
    <property type="entry name" value="LIPID II FLIPPASE MURJ"/>
    <property type="match status" value="1"/>
</dbReference>
<dbReference type="Pfam" id="PF03023">
    <property type="entry name" value="MurJ"/>
    <property type="match status" value="1"/>
</dbReference>
<feature type="transmembrane region" description="Helical" evidence="10">
    <location>
        <begin position="140"/>
        <end position="157"/>
    </location>
</feature>
<organism evidence="12 13">
    <name type="scientific">SAR86 cluster bacterium</name>
    <dbReference type="NCBI Taxonomy" id="2030880"/>
    <lineage>
        <taxon>Bacteria</taxon>
        <taxon>Pseudomonadati</taxon>
        <taxon>Pseudomonadota</taxon>
        <taxon>Gammaproteobacteria</taxon>
        <taxon>SAR86 cluster</taxon>
    </lineage>
</organism>
<feature type="transmembrane region" description="Helical" evidence="10">
    <location>
        <begin position="169"/>
        <end position="189"/>
    </location>
</feature>
<keyword evidence="10 11" id="KW-0961">Cell wall biogenesis/degradation</keyword>
<feature type="transmembrane region" description="Helical" evidence="10">
    <location>
        <begin position="390"/>
        <end position="411"/>
    </location>
</feature>
<keyword evidence="7 10" id="KW-0472">Membrane</keyword>
<keyword evidence="5 10" id="KW-0573">Peptidoglycan synthesis</keyword>
<evidence type="ECO:0000256" key="2">
    <source>
        <dbReference type="ARBA" id="ARBA00022475"/>
    </source>
</evidence>
<keyword evidence="10" id="KW-0997">Cell inner membrane</keyword>
<feature type="transmembrane region" description="Helical" evidence="10">
    <location>
        <begin position="320"/>
        <end position="344"/>
    </location>
</feature>
<comment type="similarity">
    <text evidence="9 10 11">Belongs to the MurJ/MviN family.</text>
</comment>
<dbReference type="HAMAP" id="MF_02078">
    <property type="entry name" value="MurJ_MviN"/>
    <property type="match status" value="1"/>
</dbReference>
<evidence type="ECO:0000256" key="8">
    <source>
        <dbReference type="ARBA" id="ARBA00060041"/>
    </source>
</evidence>
<feature type="transmembrane region" description="Helical" evidence="10">
    <location>
        <begin position="356"/>
        <end position="378"/>
    </location>
</feature>
<dbReference type="EMBL" id="QOPC01000027">
    <property type="protein sequence ID" value="RCL37241.1"/>
    <property type="molecule type" value="Genomic_DNA"/>
</dbReference>
<comment type="caution">
    <text evidence="12">The sequence shown here is derived from an EMBL/GenBank/DDBJ whole genome shotgun (WGS) entry which is preliminary data.</text>
</comment>
<evidence type="ECO:0000256" key="3">
    <source>
        <dbReference type="ARBA" id="ARBA00022692"/>
    </source>
</evidence>
<keyword evidence="2 10" id="KW-1003">Cell membrane</keyword>
<dbReference type="CDD" id="cd13123">
    <property type="entry name" value="MATE_MurJ_like"/>
    <property type="match status" value="1"/>
</dbReference>
<comment type="pathway">
    <text evidence="10">Cell wall biogenesis; peptidoglycan biosynthesis.</text>
</comment>
<dbReference type="PIRSF" id="PIRSF002869">
    <property type="entry name" value="MviN"/>
    <property type="match status" value="1"/>
</dbReference>
<evidence type="ECO:0000256" key="11">
    <source>
        <dbReference type="PIRNR" id="PIRNR002869"/>
    </source>
</evidence>
<sequence length="515" mass="57109">MTNKTLEQSTFFSTIKVGSWTLVSRIAGLVRDIFTTSLLGATFFHDIFVVVLKIPNVFRKFFAEGAFSQAFIPIYSEYLGKNDEIESQEFLNSLFGILLTALFIFTTIALLFAPIFIFIFAPGFYFDVQKKELAIDLLRIMFPYLALISLVAFAAGIQNSHNKFSIPAITPLIFNLSLIVAALLIAPRIELPVMALAWGVLLAGFLQLIFQIAPLAAIKKIPVPKINLKNSGVKKFFILILPAIIAGGIAQINLLVDTIFASLLITGSPTWLYVSDRLIQFPMGIFAIAIGTVLLPNLSKAYAQKNTQLFITQLEKAFKLIFYLAVPSVIGLILFASPLLATIFQRGAFLWVDVHQASLSLIGFAFGLPFFMAMKVLVPAFFSRQNTKTPMIVAMISLILNIILNYLLAFYFELGHLGLAIASSISAIISVAILSIFLRNDGLIALKAIFNPFVFQVFIASSALTVFLSVFNQYINFESLTEIQRLSHLTLAVLCSLFIYFGVSLMLGIRLKHFR</sequence>
<feature type="transmembrane region" description="Helical" evidence="10">
    <location>
        <begin position="491"/>
        <end position="509"/>
    </location>
</feature>
<keyword evidence="3 10" id="KW-0812">Transmembrane</keyword>
<gene>
    <name evidence="12" type="primary">mviN</name>
    <name evidence="10" type="synonym">murJ</name>
    <name evidence="12" type="ORF">DBW98_04170</name>
</gene>
<evidence type="ECO:0000256" key="7">
    <source>
        <dbReference type="ARBA" id="ARBA00023136"/>
    </source>
</evidence>
<dbReference type="InterPro" id="IPR051050">
    <property type="entry name" value="Lipid_II_flippase_MurJ/MviN"/>
</dbReference>
<feature type="transmembrane region" description="Helical" evidence="10">
    <location>
        <begin position="278"/>
        <end position="299"/>
    </location>
</feature>
<evidence type="ECO:0000256" key="6">
    <source>
        <dbReference type="ARBA" id="ARBA00022989"/>
    </source>
</evidence>
<feature type="transmembrane region" description="Helical" evidence="10">
    <location>
        <begin position="195"/>
        <end position="216"/>
    </location>
</feature>
<dbReference type="NCBIfam" id="TIGR01695">
    <property type="entry name" value="murJ_mviN"/>
    <property type="match status" value="1"/>
</dbReference>
<feature type="transmembrane region" description="Helical" evidence="10">
    <location>
        <begin position="417"/>
        <end position="438"/>
    </location>
</feature>
<keyword evidence="4 10" id="KW-0133">Cell shape</keyword>
<dbReference type="GO" id="GO:0009252">
    <property type="term" value="P:peptidoglycan biosynthetic process"/>
    <property type="evidence" value="ECO:0007669"/>
    <property type="project" value="UniProtKB-UniRule"/>
</dbReference>
<accession>A0A368BJ33</accession>
<reference evidence="12 13" key="1">
    <citation type="journal article" date="2018" name="Microbiome">
        <title>Fine metagenomic profile of the Mediterranean stratified and mixed water columns revealed by assembly and recruitment.</title>
        <authorList>
            <person name="Haro-Moreno J.M."/>
            <person name="Lopez-Perez M."/>
            <person name="De La Torre J.R."/>
            <person name="Picazo A."/>
            <person name="Camacho A."/>
            <person name="Rodriguez-Valera F."/>
        </authorList>
    </citation>
    <scope>NUCLEOTIDE SEQUENCE [LARGE SCALE GENOMIC DNA]</scope>
    <source>
        <strain evidence="12">MED-G84</strain>
    </source>
</reference>
<dbReference type="PANTHER" id="PTHR47019:SF1">
    <property type="entry name" value="LIPID II FLIPPASE MURJ"/>
    <property type="match status" value="1"/>
</dbReference>
<evidence type="ECO:0000256" key="4">
    <source>
        <dbReference type="ARBA" id="ARBA00022960"/>
    </source>
</evidence>
<feature type="transmembrane region" description="Helical" evidence="10">
    <location>
        <begin position="94"/>
        <end position="120"/>
    </location>
</feature>
<proteinExistence type="inferred from homology"/>
<comment type="function">
    <text evidence="8 10 11">Involved in peptidoglycan biosynthesis. Transports lipid-linked peptidoglycan precursors from the inner to the outer leaflet of the cytoplasmic membrane.</text>
</comment>
<dbReference type="GO" id="GO:0034204">
    <property type="term" value="P:lipid translocation"/>
    <property type="evidence" value="ECO:0007669"/>
    <property type="project" value="TreeGrafter"/>
</dbReference>
<feature type="transmembrane region" description="Helical" evidence="10">
    <location>
        <begin position="236"/>
        <end position="266"/>
    </location>
</feature>